<comment type="caution">
    <text evidence="7">The sequence shown here is derived from an EMBL/GenBank/DDBJ whole genome shotgun (WGS) entry which is preliminary data.</text>
</comment>
<sequence length="377" mass="40049">MPSTSLSRRRTLRLFGSAAASLALPAQAQAERIVLGQSAAFTGPAAQLGIQMNRGARVLLDQVNASGGIGGRQIELRTLDDGYEPERCKANTERFLRDGVFALFGYVGTPTCMAALPLVNEARTPFIGPFTGAEALRDPFSRYVFHVRASYFDETALVVKNLTSLGLNRIAVFYQDDSYGMAGLTGVQRALESRGLKPAALGTVQRNSVDVAAAVKSIVAARPQAVVQISAYKSCAAFIREARKAGFGGTFFNVSFVGTQALADELGREGQGVMISQVMPYPYSPAIAICREYLDALKAAGGNAQPNYSSIEGYIAAKVLVEGLKRASKPTPDGLIAGLESINTSFGGFNVVFGPRKHTASSFVELSMLTADGGVRR</sequence>
<organism evidence="7 8">
    <name type="scientific">Caldimonas mangrovi</name>
    <dbReference type="NCBI Taxonomy" id="2944811"/>
    <lineage>
        <taxon>Bacteria</taxon>
        <taxon>Pseudomonadati</taxon>
        <taxon>Pseudomonadota</taxon>
        <taxon>Betaproteobacteria</taxon>
        <taxon>Burkholderiales</taxon>
        <taxon>Sphaerotilaceae</taxon>
        <taxon>Caldimonas</taxon>
    </lineage>
</organism>
<dbReference type="InterPro" id="IPR028081">
    <property type="entry name" value="Leu-bd"/>
</dbReference>
<evidence type="ECO:0000256" key="2">
    <source>
        <dbReference type="ARBA" id="ARBA00022448"/>
    </source>
</evidence>
<evidence type="ECO:0000313" key="8">
    <source>
        <dbReference type="Proteomes" id="UP001165541"/>
    </source>
</evidence>
<dbReference type="InterPro" id="IPR028082">
    <property type="entry name" value="Peripla_BP_I"/>
</dbReference>
<keyword evidence="4" id="KW-0029">Amino-acid transport</keyword>
<proteinExistence type="inferred from homology"/>
<dbReference type="InterPro" id="IPR000709">
    <property type="entry name" value="Leu_Ile_Val-bd"/>
</dbReference>
<dbReference type="Gene3D" id="3.40.50.2300">
    <property type="match status" value="2"/>
</dbReference>
<keyword evidence="8" id="KW-1185">Reference proteome</keyword>
<dbReference type="PRINTS" id="PR00337">
    <property type="entry name" value="LEUILEVALBP"/>
</dbReference>
<feature type="domain" description="Leucine-binding protein" evidence="6">
    <location>
        <begin position="34"/>
        <end position="360"/>
    </location>
</feature>
<evidence type="ECO:0000259" key="6">
    <source>
        <dbReference type="Pfam" id="PF13458"/>
    </source>
</evidence>
<feature type="signal peptide" evidence="5">
    <location>
        <begin position="1"/>
        <end position="28"/>
    </location>
</feature>
<keyword evidence="2" id="KW-0813">Transport</keyword>
<dbReference type="PANTHER" id="PTHR47235:SF1">
    <property type="entry name" value="BLR6548 PROTEIN"/>
    <property type="match status" value="1"/>
</dbReference>
<comment type="similarity">
    <text evidence="1">Belongs to the leucine-binding protein family.</text>
</comment>
<dbReference type="Pfam" id="PF13458">
    <property type="entry name" value="Peripla_BP_6"/>
    <property type="match status" value="1"/>
</dbReference>
<dbReference type="Proteomes" id="UP001165541">
    <property type="component" value="Unassembled WGS sequence"/>
</dbReference>
<dbReference type="PROSITE" id="PS51318">
    <property type="entry name" value="TAT"/>
    <property type="match status" value="1"/>
</dbReference>
<dbReference type="CDD" id="cd19978">
    <property type="entry name" value="PBP1_ABC_ligand_binding-like"/>
    <property type="match status" value="1"/>
</dbReference>
<dbReference type="SUPFAM" id="SSF53822">
    <property type="entry name" value="Periplasmic binding protein-like I"/>
    <property type="match status" value="1"/>
</dbReference>
<evidence type="ECO:0000256" key="1">
    <source>
        <dbReference type="ARBA" id="ARBA00010062"/>
    </source>
</evidence>
<dbReference type="RefSeq" id="WP_251776743.1">
    <property type="nucleotide sequence ID" value="NZ_JAMKFE010000002.1"/>
</dbReference>
<name>A0ABT0YK56_9BURK</name>
<protein>
    <submittedName>
        <fullName evidence="7">ABC transporter substrate-binding protein</fullName>
    </submittedName>
</protein>
<reference evidence="7" key="1">
    <citation type="submission" date="2022-05" db="EMBL/GenBank/DDBJ databases">
        <title>Schlegelella sp. nov., isolated from mangrove soil.</title>
        <authorList>
            <person name="Liu Y."/>
            <person name="Ge X."/>
            <person name="Liu W."/>
        </authorList>
    </citation>
    <scope>NUCLEOTIDE SEQUENCE</scope>
    <source>
        <strain evidence="7">S2-27</strain>
    </source>
</reference>
<dbReference type="InterPro" id="IPR006311">
    <property type="entry name" value="TAT_signal"/>
</dbReference>
<evidence type="ECO:0000313" key="7">
    <source>
        <dbReference type="EMBL" id="MCM5678602.1"/>
    </source>
</evidence>
<evidence type="ECO:0000256" key="4">
    <source>
        <dbReference type="ARBA" id="ARBA00022970"/>
    </source>
</evidence>
<evidence type="ECO:0000256" key="5">
    <source>
        <dbReference type="SAM" id="SignalP"/>
    </source>
</evidence>
<accession>A0ABT0YK56</accession>
<feature type="chain" id="PRO_5047175118" evidence="5">
    <location>
        <begin position="29"/>
        <end position="377"/>
    </location>
</feature>
<keyword evidence="3 5" id="KW-0732">Signal</keyword>
<evidence type="ECO:0000256" key="3">
    <source>
        <dbReference type="ARBA" id="ARBA00022729"/>
    </source>
</evidence>
<dbReference type="EMBL" id="JAMKFE010000002">
    <property type="protein sequence ID" value="MCM5678602.1"/>
    <property type="molecule type" value="Genomic_DNA"/>
</dbReference>
<dbReference type="PANTHER" id="PTHR47235">
    <property type="entry name" value="BLR6548 PROTEIN"/>
    <property type="match status" value="1"/>
</dbReference>
<gene>
    <name evidence="7" type="ORF">M8A51_03540</name>
</gene>